<evidence type="ECO:0000256" key="3">
    <source>
        <dbReference type="ARBA" id="ARBA00022692"/>
    </source>
</evidence>
<evidence type="ECO:0000256" key="4">
    <source>
        <dbReference type="ARBA" id="ARBA00022989"/>
    </source>
</evidence>
<organism evidence="9 10">
    <name type="scientific">Periconia macrospinosa</name>
    <dbReference type="NCBI Taxonomy" id="97972"/>
    <lineage>
        <taxon>Eukaryota</taxon>
        <taxon>Fungi</taxon>
        <taxon>Dikarya</taxon>
        <taxon>Ascomycota</taxon>
        <taxon>Pezizomycotina</taxon>
        <taxon>Dothideomycetes</taxon>
        <taxon>Pleosporomycetidae</taxon>
        <taxon>Pleosporales</taxon>
        <taxon>Massarineae</taxon>
        <taxon>Periconiaceae</taxon>
        <taxon>Periconia</taxon>
    </lineage>
</organism>
<evidence type="ECO:0000256" key="5">
    <source>
        <dbReference type="ARBA" id="ARBA00023136"/>
    </source>
</evidence>
<gene>
    <name evidence="9" type="ORF">DM02DRAFT_604651</name>
</gene>
<reference evidence="9 10" key="1">
    <citation type="journal article" date="2018" name="Sci. Rep.">
        <title>Comparative genomics provides insights into the lifestyle and reveals functional heterogeneity of dark septate endophytic fungi.</title>
        <authorList>
            <person name="Knapp D.G."/>
            <person name="Nemeth J.B."/>
            <person name="Barry K."/>
            <person name="Hainaut M."/>
            <person name="Henrissat B."/>
            <person name="Johnson J."/>
            <person name="Kuo A."/>
            <person name="Lim J.H.P."/>
            <person name="Lipzen A."/>
            <person name="Nolan M."/>
            <person name="Ohm R.A."/>
            <person name="Tamas L."/>
            <person name="Grigoriev I.V."/>
            <person name="Spatafora J.W."/>
            <person name="Nagy L.G."/>
            <person name="Kovacs G.M."/>
        </authorList>
    </citation>
    <scope>NUCLEOTIDE SEQUENCE [LARGE SCALE GENOMIC DNA]</scope>
    <source>
        <strain evidence="9 10">DSE2036</strain>
    </source>
</reference>
<evidence type="ECO:0000313" key="9">
    <source>
        <dbReference type="EMBL" id="PVH92918.1"/>
    </source>
</evidence>
<dbReference type="GO" id="GO:0016020">
    <property type="term" value="C:membrane"/>
    <property type="evidence" value="ECO:0007669"/>
    <property type="project" value="UniProtKB-SubCell"/>
</dbReference>
<name>A0A2V1D4H4_9PLEO</name>
<keyword evidence="3 7" id="KW-0812">Transmembrane</keyword>
<proteinExistence type="inferred from homology"/>
<dbReference type="GO" id="GO:0046839">
    <property type="term" value="P:phospholipid dephosphorylation"/>
    <property type="evidence" value="ECO:0007669"/>
    <property type="project" value="TreeGrafter"/>
</dbReference>
<keyword evidence="10" id="KW-1185">Reference proteome</keyword>
<dbReference type="STRING" id="97972.A0A2V1D4H4"/>
<dbReference type="InterPro" id="IPR000326">
    <property type="entry name" value="PAP2/HPO"/>
</dbReference>
<comment type="subcellular location">
    <subcellularLocation>
        <location evidence="1">Membrane</location>
        <topology evidence="1">Multi-pass membrane protein</topology>
    </subcellularLocation>
</comment>
<evidence type="ECO:0000259" key="8">
    <source>
        <dbReference type="SMART" id="SM00014"/>
    </source>
</evidence>
<evidence type="ECO:0000256" key="2">
    <source>
        <dbReference type="ARBA" id="ARBA00008816"/>
    </source>
</evidence>
<feature type="domain" description="Phosphatidic acid phosphatase type 2/haloperoxidase" evidence="8">
    <location>
        <begin position="134"/>
        <end position="279"/>
    </location>
</feature>
<feature type="transmembrane region" description="Helical" evidence="7">
    <location>
        <begin position="25"/>
        <end position="45"/>
    </location>
</feature>
<protein>
    <submittedName>
        <fullName evidence="9">PAP2-domain-containing protein</fullName>
    </submittedName>
</protein>
<dbReference type="GO" id="GO:0006644">
    <property type="term" value="P:phospholipid metabolic process"/>
    <property type="evidence" value="ECO:0007669"/>
    <property type="project" value="InterPro"/>
</dbReference>
<sequence length="504" mass="55689">MDEWRNPKLPERLPFSKKRLSKRVIFSYISDYLIIIGLCAFFVVIDKIEPFYQPFSLDNYTLHYPFATHERVTVTMAAIIGIGGPMVIIIFYTMIIDGLFSHKTSMPAGRTGVKRLTGRYRFKDRIWELNCGLLGLFLAVCAAFSITGSLKNAIGKPRPDLISRCLVDETKKNALKEFEMATIALCNQKDEYTLQDGFKSFPSGHSSVCFAGLFYTSLYLAAKLHILDSKGEVWKAVIIAIPTLAAALVAGSRIMDARHHPFDVLSGSLLGILVAWGAYRQYFPPVSETWRKGRAYPIRSWGRGPAPPPARLELGEDVEPLRSAPPDVERGEATGFSSQATASGANGGTNVFRQQISQSQRRRQQEAPFNLQPSDTMDSTYSQQVTGYRNQVPNSNPFNHPRRHDNYDYSSSEDEENFELQQRQPRTAGPGAYDPVKADTGYYPPSGVSPTPTPPPPASLSNVPVHLHRAPTGDIAGARQDSVPPLATGPVPPPHAQGTMAQAF</sequence>
<feature type="region of interest" description="Disordered" evidence="6">
    <location>
        <begin position="321"/>
        <end position="504"/>
    </location>
</feature>
<comment type="similarity">
    <text evidence="2">Belongs to the PA-phosphatase related phosphoesterase family.</text>
</comment>
<dbReference type="AlphaFoldDB" id="A0A2V1D4H4"/>
<feature type="compositionally biased region" description="Low complexity" evidence="6">
    <location>
        <begin position="441"/>
        <end position="450"/>
    </location>
</feature>
<keyword evidence="5 7" id="KW-0472">Membrane</keyword>
<dbReference type="Pfam" id="PF01569">
    <property type="entry name" value="PAP2"/>
    <property type="match status" value="1"/>
</dbReference>
<evidence type="ECO:0000313" key="10">
    <source>
        <dbReference type="Proteomes" id="UP000244855"/>
    </source>
</evidence>
<evidence type="ECO:0000256" key="6">
    <source>
        <dbReference type="SAM" id="MobiDB-lite"/>
    </source>
</evidence>
<feature type="compositionally biased region" description="Polar residues" evidence="6">
    <location>
        <begin position="335"/>
        <end position="352"/>
    </location>
</feature>
<feature type="transmembrane region" description="Helical" evidence="7">
    <location>
        <begin position="233"/>
        <end position="252"/>
    </location>
</feature>
<feature type="transmembrane region" description="Helical" evidence="7">
    <location>
        <begin position="204"/>
        <end position="221"/>
    </location>
</feature>
<feature type="compositionally biased region" description="Polar residues" evidence="6">
    <location>
        <begin position="371"/>
        <end position="398"/>
    </location>
</feature>
<dbReference type="GO" id="GO:0008195">
    <property type="term" value="F:phosphatidate phosphatase activity"/>
    <property type="evidence" value="ECO:0007669"/>
    <property type="project" value="TreeGrafter"/>
</dbReference>
<dbReference type="InterPro" id="IPR043216">
    <property type="entry name" value="PAP-like"/>
</dbReference>
<dbReference type="OrthoDB" id="8907274at2759"/>
<feature type="transmembrane region" description="Helical" evidence="7">
    <location>
        <begin position="74"/>
        <end position="100"/>
    </location>
</feature>
<dbReference type="Gene3D" id="1.20.144.10">
    <property type="entry name" value="Phosphatidic acid phosphatase type 2/haloperoxidase"/>
    <property type="match status" value="1"/>
</dbReference>
<dbReference type="PANTHER" id="PTHR10165:SF158">
    <property type="entry name" value="PAP2 DOMAIN PROTEIN (AFU_ORTHOLOGUE AFUA_4G08970)"/>
    <property type="match status" value="1"/>
</dbReference>
<dbReference type="PANTHER" id="PTHR10165">
    <property type="entry name" value="LIPID PHOSPHATE PHOSPHATASE"/>
    <property type="match status" value="1"/>
</dbReference>
<dbReference type="InterPro" id="IPR036938">
    <property type="entry name" value="PAP2/HPO_sf"/>
</dbReference>
<evidence type="ECO:0000256" key="7">
    <source>
        <dbReference type="SAM" id="Phobius"/>
    </source>
</evidence>
<dbReference type="SMART" id="SM00014">
    <property type="entry name" value="acidPPc"/>
    <property type="match status" value="1"/>
</dbReference>
<dbReference type="SUPFAM" id="SSF48317">
    <property type="entry name" value="Acid phosphatase/Vanadium-dependent haloperoxidase"/>
    <property type="match status" value="1"/>
</dbReference>
<keyword evidence="4 7" id="KW-1133">Transmembrane helix</keyword>
<accession>A0A2V1D4H4</accession>
<dbReference type="EMBL" id="KZ805633">
    <property type="protein sequence ID" value="PVH92918.1"/>
    <property type="molecule type" value="Genomic_DNA"/>
</dbReference>
<dbReference type="CDD" id="cd03390">
    <property type="entry name" value="PAP2_containing_1_like"/>
    <property type="match status" value="1"/>
</dbReference>
<evidence type="ECO:0000256" key="1">
    <source>
        <dbReference type="ARBA" id="ARBA00004141"/>
    </source>
</evidence>
<feature type="transmembrane region" description="Helical" evidence="7">
    <location>
        <begin position="129"/>
        <end position="150"/>
    </location>
</feature>
<dbReference type="Proteomes" id="UP000244855">
    <property type="component" value="Unassembled WGS sequence"/>
</dbReference>